<reference evidence="6" key="1">
    <citation type="submission" date="2022-10" db="EMBL/GenBank/DDBJ databases">
        <title>Genome assembly of Pristionchus species.</title>
        <authorList>
            <person name="Yoshida K."/>
            <person name="Sommer R.J."/>
        </authorList>
    </citation>
    <scope>NUCLEOTIDE SEQUENCE [LARGE SCALE GENOMIC DNA]</scope>
    <source>
        <strain evidence="5 6">RS5460</strain>
    </source>
</reference>
<feature type="non-terminal residue" evidence="4">
    <location>
        <position position="116"/>
    </location>
</feature>
<proteinExistence type="predicted"/>
<evidence type="ECO:0000313" key="4">
    <source>
        <dbReference type="EMBL" id="GMR63203.1"/>
    </source>
</evidence>
<dbReference type="EMBL" id="BTRK01000015">
    <property type="protein sequence ID" value="GMR63206.1"/>
    <property type="molecule type" value="Genomic_DNA"/>
</dbReference>
<sequence>KTAAASREEELLFHLNKKDAEIQDRIKEIDSWTCWFNQIQKSATERSIVRAEQQAAVEREESLPEDSKVSCRKRSKENARSDIGVTGLYSEDAESGEDTDNDDDEWTYPKKPLTHP</sequence>
<evidence type="ECO:0000313" key="6">
    <source>
        <dbReference type="Proteomes" id="UP001328107"/>
    </source>
</evidence>
<name>A0AAN5DH46_9BILA</name>
<evidence type="ECO:0000313" key="5">
    <source>
        <dbReference type="EMBL" id="GMR63206.1"/>
    </source>
</evidence>
<keyword evidence="6" id="KW-1185">Reference proteome</keyword>
<feature type="compositionally biased region" description="Acidic residues" evidence="1">
    <location>
        <begin position="91"/>
        <end position="106"/>
    </location>
</feature>
<feature type="region of interest" description="Disordered" evidence="1">
    <location>
        <begin position="56"/>
        <end position="116"/>
    </location>
</feature>
<evidence type="ECO:0000313" key="3">
    <source>
        <dbReference type="EMBL" id="GMR33923.1"/>
    </source>
</evidence>
<accession>A0AAN5DH46</accession>
<organism evidence="4 6">
    <name type="scientific">Pristionchus mayeri</name>
    <dbReference type="NCBI Taxonomy" id="1317129"/>
    <lineage>
        <taxon>Eukaryota</taxon>
        <taxon>Metazoa</taxon>
        <taxon>Ecdysozoa</taxon>
        <taxon>Nematoda</taxon>
        <taxon>Chromadorea</taxon>
        <taxon>Rhabditida</taxon>
        <taxon>Rhabditina</taxon>
        <taxon>Diplogasteromorpha</taxon>
        <taxon>Diplogasteroidea</taxon>
        <taxon>Neodiplogasteridae</taxon>
        <taxon>Pristionchus</taxon>
    </lineage>
</organism>
<evidence type="ECO:0000256" key="1">
    <source>
        <dbReference type="SAM" id="MobiDB-lite"/>
    </source>
</evidence>
<protein>
    <submittedName>
        <fullName evidence="4">Uncharacterized protein</fullName>
    </submittedName>
</protein>
<dbReference type="AlphaFoldDB" id="A0AAN5DH46"/>
<reference evidence="4" key="2">
    <citation type="submission" date="2023-06" db="EMBL/GenBank/DDBJ databases">
        <title>Genome assembly of Pristionchus species.</title>
        <authorList>
            <person name="Yoshida K."/>
            <person name="Sommer R.J."/>
        </authorList>
    </citation>
    <scope>NUCLEOTIDE SEQUENCE</scope>
    <source>
        <strain evidence="4 6">RS5460</strain>
    </source>
</reference>
<dbReference type="EMBL" id="BTRK01000015">
    <property type="protein sequence ID" value="GMR63203.1"/>
    <property type="molecule type" value="Genomic_DNA"/>
</dbReference>
<dbReference type="EMBL" id="BTRK01000001">
    <property type="protein sequence ID" value="GMR33920.1"/>
    <property type="molecule type" value="Genomic_DNA"/>
</dbReference>
<dbReference type="EMBL" id="BTRK01000001">
    <property type="protein sequence ID" value="GMR33923.1"/>
    <property type="molecule type" value="Genomic_DNA"/>
</dbReference>
<dbReference type="Proteomes" id="UP001328107">
    <property type="component" value="Unassembled WGS sequence"/>
</dbReference>
<evidence type="ECO:0000313" key="2">
    <source>
        <dbReference type="EMBL" id="GMR33920.1"/>
    </source>
</evidence>
<comment type="caution">
    <text evidence="4">The sequence shown here is derived from an EMBL/GenBank/DDBJ whole genome shotgun (WGS) entry which is preliminary data.</text>
</comment>
<gene>
    <name evidence="2" type="ORF">PMAYCL1PPCAC_04115</name>
    <name evidence="3" type="ORF">PMAYCL1PPCAC_04118</name>
    <name evidence="4" type="ORF">PMAYCL1PPCAC_33398</name>
    <name evidence="5" type="ORF">PMAYCL1PPCAC_33401</name>
</gene>
<feature type="compositionally biased region" description="Basic and acidic residues" evidence="1">
    <location>
        <begin position="57"/>
        <end position="69"/>
    </location>
</feature>
<feature type="non-terminal residue" evidence="4">
    <location>
        <position position="1"/>
    </location>
</feature>